<dbReference type="Proteomes" id="UP001163835">
    <property type="component" value="Unassembled WGS sequence"/>
</dbReference>
<evidence type="ECO:0000313" key="1">
    <source>
        <dbReference type="EMBL" id="KAJ3813405.1"/>
    </source>
</evidence>
<protein>
    <submittedName>
        <fullName evidence="1">Uncharacterized protein</fullName>
    </submittedName>
</protein>
<dbReference type="EMBL" id="MU794994">
    <property type="protein sequence ID" value="KAJ3813405.1"/>
    <property type="molecule type" value="Genomic_DNA"/>
</dbReference>
<comment type="caution">
    <text evidence="1">The sequence shown here is derived from an EMBL/GenBank/DDBJ whole genome shotgun (WGS) entry which is preliminary data.</text>
</comment>
<name>A0ACC1U9J7_9AGAR</name>
<gene>
    <name evidence="1" type="ORF">F5876DRAFT_63190</name>
</gene>
<sequence length="241" mass="25910">MAATSAVAILLSVASLAIQVYAAVIPSASSPPSGKFSDDLDVPSASATSHIQGLPSVSMRNTPPAAVSLTLDSTIPKHVNSIMETRTREQNYLTPRRLDGQKKSSSKNIPLDPSETEKKEEQGKGKGDMKGAPPPKKQSKQQSVEMEIFASEQLAERKRIKAAIPKLATKKTTKTTLTTSKATKVPEKTLNNPLVNPIIKNIVFGNGQNGPSFSKPKNSDDSCGFSLFRLRTITTTLIPKR</sequence>
<accession>A0ACC1U9J7</accession>
<evidence type="ECO:0000313" key="2">
    <source>
        <dbReference type="Proteomes" id="UP001163835"/>
    </source>
</evidence>
<organism evidence="1 2">
    <name type="scientific">Lentinula aff. lateritia</name>
    <dbReference type="NCBI Taxonomy" id="2804960"/>
    <lineage>
        <taxon>Eukaryota</taxon>
        <taxon>Fungi</taxon>
        <taxon>Dikarya</taxon>
        <taxon>Basidiomycota</taxon>
        <taxon>Agaricomycotina</taxon>
        <taxon>Agaricomycetes</taxon>
        <taxon>Agaricomycetidae</taxon>
        <taxon>Agaricales</taxon>
        <taxon>Marasmiineae</taxon>
        <taxon>Omphalotaceae</taxon>
        <taxon>Lentinula</taxon>
    </lineage>
</organism>
<keyword evidence="2" id="KW-1185">Reference proteome</keyword>
<proteinExistence type="predicted"/>
<reference evidence="1" key="1">
    <citation type="submission" date="2022-09" db="EMBL/GenBank/DDBJ databases">
        <title>A Global Phylogenomic Analysis of the Shiitake Genus Lentinula.</title>
        <authorList>
            <consortium name="DOE Joint Genome Institute"/>
            <person name="Sierra-Patev S."/>
            <person name="Min B."/>
            <person name="Naranjo-Ortiz M."/>
            <person name="Looney B."/>
            <person name="Konkel Z."/>
            <person name="Slot J.C."/>
            <person name="Sakamoto Y."/>
            <person name="Steenwyk J.L."/>
            <person name="Rokas A."/>
            <person name="Carro J."/>
            <person name="Camarero S."/>
            <person name="Ferreira P."/>
            <person name="Molpeceres G."/>
            <person name="Ruiz-Duenas F.J."/>
            <person name="Serrano A."/>
            <person name="Henrissat B."/>
            <person name="Drula E."/>
            <person name="Hughes K.W."/>
            <person name="Mata J.L."/>
            <person name="Ishikawa N.K."/>
            <person name="Vargas-Isla R."/>
            <person name="Ushijima S."/>
            <person name="Smith C.A."/>
            <person name="Ahrendt S."/>
            <person name="Andreopoulos W."/>
            <person name="He G."/>
            <person name="Labutti K."/>
            <person name="Lipzen A."/>
            <person name="Ng V."/>
            <person name="Riley R."/>
            <person name="Sandor L."/>
            <person name="Barry K."/>
            <person name="Martinez A.T."/>
            <person name="Xiao Y."/>
            <person name="Gibbons J.G."/>
            <person name="Terashima K."/>
            <person name="Grigoriev I.V."/>
            <person name="Hibbett D.S."/>
        </authorList>
    </citation>
    <scope>NUCLEOTIDE SEQUENCE</scope>
    <source>
        <strain evidence="1">TMI1499</strain>
    </source>
</reference>